<keyword evidence="3" id="KW-1185">Reference proteome</keyword>
<feature type="domain" description="2EXR" evidence="1">
    <location>
        <begin position="9"/>
        <end position="103"/>
    </location>
</feature>
<protein>
    <recommendedName>
        <fullName evidence="1">2EXR domain-containing protein</fullName>
    </recommendedName>
</protein>
<dbReference type="Proteomes" id="UP001610334">
    <property type="component" value="Unassembled WGS sequence"/>
</dbReference>
<name>A0ABR4H126_9EURO</name>
<gene>
    <name evidence="2" type="ORF">BJX63DRAFT_406740</name>
</gene>
<dbReference type="InterPro" id="IPR045518">
    <property type="entry name" value="2EXR"/>
</dbReference>
<evidence type="ECO:0000259" key="1">
    <source>
        <dbReference type="Pfam" id="PF20150"/>
    </source>
</evidence>
<reference evidence="2 3" key="1">
    <citation type="submission" date="2024-07" db="EMBL/GenBank/DDBJ databases">
        <title>Section-level genome sequencing and comparative genomics of Aspergillus sections Usti and Cavernicolus.</title>
        <authorList>
            <consortium name="Lawrence Berkeley National Laboratory"/>
            <person name="Nybo J.L."/>
            <person name="Vesth T.C."/>
            <person name="Theobald S."/>
            <person name="Frisvad J.C."/>
            <person name="Larsen T.O."/>
            <person name="Kjaerboelling I."/>
            <person name="Rothschild-Mancinelli K."/>
            <person name="Lyhne E.K."/>
            <person name="Kogle M.E."/>
            <person name="Barry K."/>
            <person name="Clum A."/>
            <person name="Na H."/>
            <person name="Ledsgaard L."/>
            <person name="Lin J."/>
            <person name="Lipzen A."/>
            <person name="Kuo A."/>
            <person name="Riley R."/>
            <person name="Mondo S."/>
            <person name="Labutti K."/>
            <person name="Haridas S."/>
            <person name="Pangalinan J."/>
            <person name="Salamov A.A."/>
            <person name="Simmons B.A."/>
            <person name="Magnuson J.K."/>
            <person name="Chen J."/>
            <person name="Drula E."/>
            <person name="Henrissat B."/>
            <person name="Wiebenga A."/>
            <person name="Lubbers R.J."/>
            <person name="Gomes A.C."/>
            <person name="Makela M.R."/>
            <person name="Stajich J."/>
            <person name="Grigoriev I.V."/>
            <person name="Mortensen U.H."/>
            <person name="De Vries R.P."/>
            <person name="Baker S.E."/>
            <person name="Andersen M.R."/>
        </authorList>
    </citation>
    <scope>NUCLEOTIDE SEQUENCE [LARGE SCALE GENOMIC DNA]</scope>
    <source>
        <strain evidence="2 3">CBS 588.65</strain>
    </source>
</reference>
<accession>A0ABR4H126</accession>
<dbReference type="PANTHER" id="PTHR35910">
    <property type="entry name" value="2EXR DOMAIN-CONTAINING PROTEIN"/>
    <property type="match status" value="1"/>
</dbReference>
<evidence type="ECO:0000313" key="2">
    <source>
        <dbReference type="EMBL" id="KAL2809167.1"/>
    </source>
</evidence>
<evidence type="ECO:0000313" key="3">
    <source>
        <dbReference type="Proteomes" id="UP001610334"/>
    </source>
</evidence>
<proteinExistence type="predicted"/>
<organism evidence="2 3">
    <name type="scientific">Aspergillus granulosus</name>
    <dbReference type="NCBI Taxonomy" id="176169"/>
    <lineage>
        <taxon>Eukaryota</taxon>
        <taxon>Fungi</taxon>
        <taxon>Dikarya</taxon>
        <taxon>Ascomycota</taxon>
        <taxon>Pezizomycotina</taxon>
        <taxon>Eurotiomycetes</taxon>
        <taxon>Eurotiomycetidae</taxon>
        <taxon>Eurotiales</taxon>
        <taxon>Aspergillaceae</taxon>
        <taxon>Aspergillus</taxon>
        <taxon>Aspergillus subgen. Nidulantes</taxon>
    </lineage>
</organism>
<sequence>MSANMPLLSLPVEIRSMIWGHSLPEDVPEVCIGWPTYLHGNQQLQELYLVDTAFPLLMHICRETRQFVLSPPTQYSHFAPRFRFSKEAGCKVPYRHFRPELDMFYITNWQYDQVLRMYEFNHKIMRQSAHLAVEMVLWSASSYWFNNFVFKHMQNIKTISIVFPSSDSERYNFGGNVFQPPTRRCRLVEMKQPKEVMGTALMPSSTPGRLSPGNSSVQDWIDFCWQGAAERADIEWSNVDGEEIYHGSAWDRESQSFVGVTRAAFTFGQFKRSDKGEETWDEVCRDRLHPQGYEPERVEMTRDPTEWRVCDDDAWPPESQ</sequence>
<dbReference type="PANTHER" id="PTHR35910:SF6">
    <property type="entry name" value="2EXR DOMAIN-CONTAINING PROTEIN"/>
    <property type="match status" value="1"/>
</dbReference>
<dbReference type="EMBL" id="JBFXLT010000095">
    <property type="protein sequence ID" value="KAL2809167.1"/>
    <property type="molecule type" value="Genomic_DNA"/>
</dbReference>
<dbReference type="Pfam" id="PF20150">
    <property type="entry name" value="2EXR"/>
    <property type="match status" value="1"/>
</dbReference>
<comment type="caution">
    <text evidence="2">The sequence shown here is derived from an EMBL/GenBank/DDBJ whole genome shotgun (WGS) entry which is preliminary data.</text>
</comment>